<evidence type="ECO:0000313" key="3">
    <source>
        <dbReference type="EMBL" id="CAE8734178.1"/>
    </source>
</evidence>
<comment type="caution">
    <text evidence="3">The sequence shown here is derived from an EMBL/GenBank/DDBJ whole genome shotgun (WGS) entry which is preliminary data.</text>
</comment>
<evidence type="ECO:0000313" key="4">
    <source>
        <dbReference type="Proteomes" id="UP000626109"/>
    </source>
</evidence>
<feature type="compositionally biased region" description="Polar residues" evidence="1">
    <location>
        <begin position="145"/>
        <end position="159"/>
    </location>
</feature>
<dbReference type="AlphaFoldDB" id="A0A813LPJ4"/>
<dbReference type="EMBL" id="CAJNNW010036425">
    <property type="protein sequence ID" value="CAE8734178.1"/>
    <property type="molecule type" value="Genomic_DNA"/>
</dbReference>
<dbReference type="Proteomes" id="UP000654075">
    <property type="component" value="Unassembled WGS sequence"/>
</dbReference>
<keyword evidence="5" id="KW-1185">Reference proteome</keyword>
<sequence length="170" mass="18584">MEATPGGKTSSKQILYAQQYQCTRELGLDEASLSSHESPEASDDESPFFPPDPAEDLVTLLEKVPVSGENNELTSIGSLGHPTTCTPCVFHVRKMCSVGIRCGYCHFPHIFHMPKIRGKLRRLQRFRIAATQDATAETQDATAESQDATAESQDATAETQDAMLVAEPQE</sequence>
<feature type="compositionally biased region" description="Low complexity" evidence="1">
    <location>
        <begin position="132"/>
        <end position="144"/>
    </location>
</feature>
<protein>
    <recommendedName>
        <fullName evidence="6">C3H1-type domain-containing protein</fullName>
    </recommendedName>
</protein>
<evidence type="ECO:0008006" key="6">
    <source>
        <dbReference type="Google" id="ProtNLM"/>
    </source>
</evidence>
<name>A0A813LPJ4_POLGL</name>
<feature type="region of interest" description="Disordered" evidence="1">
    <location>
        <begin position="29"/>
        <end position="54"/>
    </location>
</feature>
<evidence type="ECO:0000313" key="5">
    <source>
        <dbReference type="Proteomes" id="UP000654075"/>
    </source>
</evidence>
<dbReference type="OrthoDB" id="449415at2759"/>
<evidence type="ECO:0000313" key="2">
    <source>
        <dbReference type="EMBL" id="CAE8637152.1"/>
    </source>
</evidence>
<feature type="region of interest" description="Disordered" evidence="1">
    <location>
        <begin position="132"/>
        <end position="170"/>
    </location>
</feature>
<gene>
    <name evidence="2" type="ORF">PGLA1383_LOCUS52539</name>
    <name evidence="3" type="ORF">PGLA2088_LOCUS47176</name>
</gene>
<dbReference type="Proteomes" id="UP000626109">
    <property type="component" value="Unassembled WGS sequence"/>
</dbReference>
<proteinExistence type="predicted"/>
<reference evidence="3" key="1">
    <citation type="submission" date="2021-02" db="EMBL/GenBank/DDBJ databases">
        <authorList>
            <person name="Dougan E. K."/>
            <person name="Rhodes N."/>
            <person name="Thang M."/>
            <person name="Chan C."/>
        </authorList>
    </citation>
    <scope>NUCLEOTIDE SEQUENCE</scope>
</reference>
<dbReference type="EMBL" id="CAJNNV010031624">
    <property type="protein sequence ID" value="CAE8637152.1"/>
    <property type="molecule type" value="Genomic_DNA"/>
</dbReference>
<accession>A0A813LPJ4</accession>
<evidence type="ECO:0000256" key="1">
    <source>
        <dbReference type="SAM" id="MobiDB-lite"/>
    </source>
</evidence>
<organism evidence="3 4">
    <name type="scientific">Polarella glacialis</name>
    <name type="common">Dinoflagellate</name>
    <dbReference type="NCBI Taxonomy" id="89957"/>
    <lineage>
        <taxon>Eukaryota</taxon>
        <taxon>Sar</taxon>
        <taxon>Alveolata</taxon>
        <taxon>Dinophyceae</taxon>
        <taxon>Suessiales</taxon>
        <taxon>Suessiaceae</taxon>
        <taxon>Polarella</taxon>
    </lineage>
</organism>